<evidence type="ECO:0000256" key="6">
    <source>
        <dbReference type="ARBA" id="ARBA00012487"/>
    </source>
</evidence>
<keyword evidence="8" id="KW-1003">Cell membrane</keyword>
<keyword evidence="16" id="KW-0594">Phospholipid biosynthesis</keyword>
<evidence type="ECO:0000256" key="18">
    <source>
        <dbReference type="RuleBase" id="RU003938"/>
    </source>
</evidence>
<keyword evidence="10 18" id="KW-0808">Transferase</keyword>
<organism evidence="21 22">
    <name type="scientific">Hoyosella rhizosphaerae</name>
    <dbReference type="NCBI Taxonomy" id="1755582"/>
    <lineage>
        <taxon>Bacteria</taxon>
        <taxon>Bacillati</taxon>
        <taxon>Actinomycetota</taxon>
        <taxon>Actinomycetes</taxon>
        <taxon>Mycobacteriales</taxon>
        <taxon>Hoyosellaceae</taxon>
        <taxon>Hoyosella</taxon>
    </lineage>
</organism>
<keyword evidence="11 18" id="KW-0812">Transmembrane</keyword>
<sequence length="303" mass="31473">MVADSYESHQPTGGAAAPDAVVPPEKKSRAGRNLPAAIGVGVALGAVLVAVLLLEPRGWVAIVAIAVGLAIWELFKRLRQQGIFLPLVPMVVGGPLTVLAALPYGVTGVFTGFAVTSVACMMWCLLRNGLAGKPENFVRDVAITLFVATWVILFTSIGALLVLTEAGAGPIWVLMIGVICSDVGGYTAGVLFGKHPMVPQISPKKSWEGFAGSLVAGIIGSVLTVWLILGESPLLGVAVGAALVTFGTLGDLIESQFKRDLGIKDMGTLLPGHGGLMDRLDSLVIAAVVVWVLVMLLGYPMTV</sequence>
<comment type="caution">
    <text evidence="21">The sequence shown here is derived from an EMBL/GenBank/DDBJ whole genome shotgun (WGS) entry which is preliminary data.</text>
</comment>
<evidence type="ECO:0000256" key="9">
    <source>
        <dbReference type="ARBA" id="ARBA00022516"/>
    </source>
</evidence>
<comment type="catalytic activity">
    <reaction evidence="1 18">
        <text>a 1,2-diacyl-sn-glycero-3-phosphate + CTP + H(+) = a CDP-1,2-diacyl-sn-glycerol + diphosphate</text>
        <dbReference type="Rhea" id="RHEA:16229"/>
        <dbReference type="ChEBI" id="CHEBI:15378"/>
        <dbReference type="ChEBI" id="CHEBI:33019"/>
        <dbReference type="ChEBI" id="CHEBI:37563"/>
        <dbReference type="ChEBI" id="CHEBI:58332"/>
        <dbReference type="ChEBI" id="CHEBI:58608"/>
        <dbReference type="EC" id="2.7.7.41"/>
    </reaction>
</comment>
<protein>
    <recommendedName>
        <fullName evidence="7 18">Phosphatidate cytidylyltransferase</fullName>
        <ecNumber evidence="6 18">2.7.7.41</ecNumber>
    </recommendedName>
</protein>
<feature type="region of interest" description="Disordered" evidence="19">
    <location>
        <begin position="1"/>
        <end position="27"/>
    </location>
</feature>
<evidence type="ECO:0000256" key="1">
    <source>
        <dbReference type="ARBA" id="ARBA00001698"/>
    </source>
</evidence>
<comment type="pathway">
    <text evidence="4">Lipid metabolism.</text>
</comment>
<dbReference type="Proteomes" id="UP000641514">
    <property type="component" value="Unassembled WGS sequence"/>
</dbReference>
<keyword evidence="9" id="KW-0444">Lipid biosynthesis</keyword>
<dbReference type="PANTHER" id="PTHR46382">
    <property type="entry name" value="PHOSPHATIDATE CYTIDYLYLTRANSFERASE"/>
    <property type="match status" value="1"/>
</dbReference>
<feature type="transmembrane region" description="Helical" evidence="20">
    <location>
        <begin position="59"/>
        <end position="75"/>
    </location>
</feature>
<gene>
    <name evidence="21" type="primary">cdsA</name>
    <name evidence="21" type="ORF">GCM10011410_11640</name>
</gene>
<dbReference type="PANTHER" id="PTHR46382:SF1">
    <property type="entry name" value="PHOSPHATIDATE CYTIDYLYLTRANSFERASE"/>
    <property type="match status" value="1"/>
</dbReference>
<accession>A0A916XCN1</accession>
<reference evidence="21" key="2">
    <citation type="submission" date="2020-09" db="EMBL/GenBank/DDBJ databases">
        <authorList>
            <person name="Sun Q."/>
            <person name="Zhou Y."/>
        </authorList>
    </citation>
    <scope>NUCLEOTIDE SEQUENCE</scope>
    <source>
        <strain evidence="21">CGMCC 1.15478</strain>
    </source>
</reference>
<keyword evidence="14" id="KW-0443">Lipid metabolism</keyword>
<dbReference type="GO" id="GO:0016024">
    <property type="term" value="P:CDP-diacylglycerol biosynthetic process"/>
    <property type="evidence" value="ECO:0007669"/>
    <property type="project" value="TreeGrafter"/>
</dbReference>
<evidence type="ECO:0000256" key="19">
    <source>
        <dbReference type="SAM" id="MobiDB-lite"/>
    </source>
</evidence>
<evidence type="ECO:0000256" key="17">
    <source>
        <dbReference type="ARBA" id="ARBA00023264"/>
    </source>
</evidence>
<dbReference type="PROSITE" id="PS01315">
    <property type="entry name" value="CDS"/>
    <property type="match status" value="1"/>
</dbReference>
<dbReference type="EMBL" id="BMJH01000001">
    <property type="protein sequence ID" value="GGC60834.1"/>
    <property type="molecule type" value="Genomic_DNA"/>
</dbReference>
<feature type="transmembrane region" description="Helical" evidence="20">
    <location>
        <begin position="210"/>
        <end position="229"/>
    </location>
</feature>
<evidence type="ECO:0000256" key="3">
    <source>
        <dbReference type="ARBA" id="ARBA00005119"/>
    </source>
</evidence>
<evidence type="ECO:0000313" key="21">
    <source>
        <dbReference type="EMBL" id="GGC60834.1"/>
    </source>
</evidence>
<evidence type="ECO:0000313" key="22">
    <source>
        <dbReference type="Proteomes" id="UP000641514"/>
    </source>
</evidence>
<evidence type="ECO:0000256" key="14">
    <source>
        <dbReference type="ARBA" id="ARBA00023098"/>
    </source>
</evidence>
<feature type="transmembrane region" description="Helical" evidence="20">
    <location>
        <begin position="34"/>
        <end position="53"/>
    </location>
</feature>
<feature type="transmembrane region" description="Helical" evidence="20">
    <location>
        <begin position="169"/>
        <end position="189"/>
    </location>
</feature>
<reference evidence="21" key="1">
    <citation type="journal article" date="2014" name="Int. J. Syst. Evol. Microbiol.">
        <title>Complete genome sequence of Corynebacterium casei LMG S-19264T (=DSM 44701T), isolated from a smear-ripened cheese.</title>
        <authorList>
            <consortium name="US DOE Joint Genome Institute (JGI-PGF)"/>
            <person name="Walter F."/>
            <person name="Albersmeier A."/>
            <person name="Kalinowski J."/>
            <person name="Ruckert C."/>
        </authorList>
    </citation>
    <scope>NUCLEOTIDE SEQUENCE</scope>
    <source>
        <strain evidence="21">CGMCC 1.15478</strain>
    </source>
</reference>
<comment type="similarity">
    <text evidence="5 18">Belongs to the CDS family.</text>
</comment>
<evidence type="ECO:0000256" key="4">
    <source>
        <dbReference type="ARBA" id="ARBA00005189"/>
    </source>
</evidence>
<evidence type="ECO:0000256" key="11">
    <source>
        <dbReference type="ARBA" id="ARBA00022692"/>
    </source>
</evidence>
<comment type="pathway">
    <text evidence="3 18">Phospholipid metabolism; CDP-diacylglycerol biosynthesis; CDP-diacylglycerol from sn-glycerol 3-phosphate: step 3/3.</text>
</comment>
<feature type="transmembrane region" description="Helical" evidence="20">
    <location>
        <begin position="235"/>
        <end position="253"/>
    </location>
</feature>
<keyword evidence="15 20" id="KW-0472">Membrane</keyword>
<dbReference type="GO" id="GO:0004605">
    <property type="term" value="F:phosphatidate cytidylyltransferase activity"/>
    <property type="evidence" value="ECO:0007669"/>
    <property type="project" value="UniProtKB-EC"/>
</dbReference>
<name>A0A916XCN1_9ACTN</name>
<evidence type="ECO:0000256" key="13">
    <source>
        <dbReference type="ARBA" id="ARBA00022989"/>
    </source>
</evidence>
<evidence type="ECO:0000256" key="7">
    <source>
        <dbReference type="ARBA" id="ARBA00019373"/>
    </source>
</evidence>
<proteinExistence type="inferred from homology"/>
<evidence type="ECO:0000256" key="16">
    <source>
        <dbReference type="ARBA" id="ARBA00023209"/>
    </source>
</evidence>
<feature type="transmembrane region" description="Helical" evidence="20">
    <location>
        <begin position="138"/>
        <end position="163"/>
    </location>
</feature>
<evidence type="ECO:0000256" key="20">
    <source>
        <dbReference type="SAM" id="Phobius"/>
    </source>
</evidence>
<keyword evidence="13 20" id="KW-1133">Transmembrane helix</keyword>
<dbReference type="GO" id="GO:0005886">
    <property type="term" value="C:plasma membrane"/>
    <property type="evidence" value="ECO:0007669"/>
    <property type="project" value="UniProtKB-SubCell"/>
</dbReference>
<feature type="compositionally biased region" description="Low complexity" evidence="19">
    <location>
        <begin position="11"/>
        <end position="23"/>
    </location>
</feature>
<dbReference type="InterPro" id="IPR000374">
    <property type="entry name" value="PC_trans"/>
</dbReference>
<dbReference type="Pfam" id="PF01148">
    <property type="entry name" value="CTP_transf_1"/>
    <property type="match status" value="1"/>
</dbReference>
<evidence type="ECO:0000256" key="2">
    <source>
        <dbReference type="ARBA" id="ARBA00004651"/>
    </source>
</evidence>
<comment type="subcellular location">
    <subcellularLocation>
        <location evidence="2">Cell membrane</location>
        <topology evidence="2">Multi-pass membrane protein</topology>
    </subcellularLocation>
</comment>
<feature type="transmembrane region" description="Helical" evidence="20">
    <location>
        <begin position="283"/>
        <end position="301"/>
    </location>
</feature>
<evidence type="ECO:0000256" key="10">
    <source>
        <dbReference type="ARBA" id="ARBA00022679"/>
    </source>
</evidence>
<evidence type="ECO:0000256" key="5">
    <source>
        <dbReference type="ARBA" id="ARBA00010185"/>
    </source>
</evidence>
<dbReference type="AlphaFoldDB" id="A0A916XCN1"/>
<evidence type="ECO:0000256" key="12">
    <source>
        <dbReference type="ARBA" id="ARBA00022695"/>
    </source>
</evidence>
<evidence type="ECO:0000256" key="15">
    <source>
        <dbReference type="ARBA" id="ARBA00023136"/>
    </source>
</evidence>
<keyword evidence="12 18" id="KW-0548">Nucleotidyltransferase</keyword>
<keyword evidence="17" id="KW-1208">Phospholipid metabolism</keyword>
<evidence type="ECO:0000256" key="8">
    <source>
        <dbReference type="ARBA" id="ARBA00022475"/>
    </source>
</evidence>
<dbReference type="EC" id="2.7.7.41" evidence="6 18"/>
<feature type="transmembrane region" description="Helical" evidence="20">
    <location>
        <begin position="82"/>
        <end position="102"/>
    </location>
</feature>
<keyword evidence="22" id="KW-1185">Reference proteome</keyword>